<keyword evidence="3" id="KW-1185">Reference proteome</keyword>
<comment type="caution">
    <text evidence="2">The sequence shown here is derived from an EMBL/GenBank/DDBJ whole genome shotgun (WGS) entry which is preliminary data.</text>
</comment>
<evidence type="ECO:0000313" key="2">
    <source>
        <dbReference type="EMBL" id="KAH6645958.1"/>
    </source>
</evidence>
<protein>
    <submittedName>
        <fullName evidence="2">Uncharacterized protein</fullName>
    </submittedName>
</protein>
<evidence type="ECO:0000313" key="3">
    <source>
        <dbReference type="Proteomes" id="UP000758603"/>
    </source>
</evidence>
<sequence>MAPSTRHFLLLLLLLLLLLFLLNVGSPFSRQFGFVSRSGRIVSATTRWRCFRLGLAMMGCSATTATATATAGAAHKQVWVFASTVYGGATRSRNGFQSKTECDVQDEWPGRGSAVSAVPVHTVGVGVGVGGDVDVDVDVDVGCRSVLFVDVGRHVLEGWGGEEGAWTLVKAQKKKPQRKKSFWRALFCSGWLVLLVRTHSGNNSTTGFLSRGKGNKLSQ</sequence>
<organism evidence="2 3">
    <name type="scientific">Truncatella angustata</name>
    <dbReference type="NCBI Taxonomy" id="152316"/>
    <lineage>
        <taxon>Eukaryota</taxon>
        <taxon>Fungi</taxon>
        <taxon>Dikarya</taxon>
        <taxon>Ascomycota</taxon>
        <taxon>Pezizomycotina</taxon>
        <taxon>Sordariomycetes</taxon>
        <taxon>Xylariomycetidae</taxon>
        <taxon>Amphisphaeriales</taxon>
        <taxon>Sporocadaceae</taxon>
        <taxon>Truncatella</taxon>
    </lineage>
</organism>
<name>A0A9P8RKH1_9PEZI</name>
<keyword evidence="1" id="KW-0732">Signal</keyword>
<proteinExistence type="predicted"/>
<reference evidence="2" key="1">
    <citation type="journal article" date="2021" name="Nat. Commun.">
        <title>Genetic determinants of endophytism in the Arabidopsis root mycobiome.</title>
        <authorList>
            <person name="Mesny F."/>
            <person name="Miyauchi S."/>
            <person name="Thiergart T."/>
            <person name="Pickel B."/>
            <person name="Atanasova L."/>
            <person name="Karlsson M."/>
            <person name="Huettel B."/>
            <person name="Barry K.W."/>
            <person name="Haridas S."/>
            <person name="Chen C."/>
            <person name="Bauer D."/>
            <person name="Andreopoulos W."/>
            <person name="Pangilinan J."/>
            <person name="LaButti K."/>
            <person name="Riley R."/>
            <person name="Lipzen A."/>
            <person name="Clum A."/>
            <person name="Drula E."/>
            <person name="Henrissat B."/>
            <person name="Kohler A."/>
            <person name="Grigoriev I.V."/>
            <person name="Martin F.M."/>
            <person name="Hacquard S."/>
        </authorList>
    </citation>
    <scope>NUCLEOTIDE SEQUENCE</scope>
    <source>
        <strain evidence="2">MPI-SDFR-AT-0073</strain>
    </source>
</reference>
<accession>A0A9P8RKH1</accession>
<dbReference type="Proteomes" id="UP000758603">
    <property type="component" value="Unassembled WGS sequence"/>
</dbReference>
<dbReference type="AlphaFoldDB" id="A0A9P8RKH1"/>
<dbReference type="GeneID" id="70129734"/>
<feature type="signal peptide" evidence="1">
    <location>
        <begin position="1"/>
        <end position="25"/>
    </location>
</feature>
<feature type="chain" id="PRO_5040382383" evidence="1">
    <location>
        <begin position="26"/>
        <end position="219"/>
    </location>
</feature>
<dbReference type="EMBL" id="JAGPXC010000010">
    <property type="protein sequence ID" value="KAH6645958.1"/>
    <property type="molecule type" value="Genomic_DNA"/>
</dbReference>
<evidence type="ECO:0000256" key="1">
    <source>
        <dbReference type="SAM" id="SignalP"/>
    </source>
</evidence>
<dbReference type="RefSeq" id="XP_045952472.1">
    <property type="nucleotide sequence ID" value="XM_046100842.1"/>
</dbReference>
<gene>
    <name evidence="2" type="ORF">BKA67DRAFT_540951</name>
</gene>